<feature type="compositionally biased region" description="Basic and acidic residues" evidence="1">
    <location>
        <begin position="21"/>
        <end position="30"/>
    </location>
</feature>
<evidence type="ECO:0000256" key="1">
    <source>
        <dbReference type="SAM" id="MobiDB-lite"/>
    </source>
</evidence>
<accession>A0AA88D255</accession>
<evidence type="ECO:0000313" key="2">
    <source>
        <dbReference type="EMBL" id="GMN38382.1"/>
    </source>
</evidence>
<dbReference type="AlphaFoldDB" id="A0AA88D255"/>
<evidence type="ECO:0000313" key="3">
    <source>
        <dbReference type="Proteomes" id="UP001187192"/>
    </source>
</evidence>
<keyword evidence="3" id="KW-1185">Reference proteome</keyword>
<dbReference type="EMBL" id="BTGU01000008">
    <property type="protein sequence ID" value="GMN38382.1"/>
    <property type="molecule type" value="Genomic_DNA"/>
</dbReference>
<sequence length="197" mass="21541">MSVRSDKHGAISGIFGGRIAETTREERDETVGSGPEKLGPEKAVFGGSEEAVEEDQALESDSPGLGATKTTGEAEGEAAKRRLGDGEDLEELVHVLLLQRHVVWGRRFDDDQVHVAEAAGGGDLRRVDGAVLSHGGAYLPEPPLHGEEKENDEMKQRNESGLECNVKIVINNICFFYDNYESDHICKVFVKLIIVVW</sequence>
<organism evidence="2 3">
    <name type="scientific">Ficus carica</name>
    <name type="common">Common fig</name>
    <dbReference type="NCBI Taxonomy" id="3494"/>
    <lineage>
        <taxon>Eukaryota</taxon>
        <taxon>Viridiplantae</taxon>
        <taxon>Streptophyta</taxon>
        <taxon>Embryophyta</taxon>
        <taxon>Tracheophyta</taxon>
        <taxon>Spermatophyta</taxon>
        <taxon>Magnoliopsida</taxon>
        <taxon>eudicotyledons</taxon>
        <taxon>Gunneridae</taxon>
        <taxon>Pentapetalae</taxon>
        <taxon>rosids</taxon>
        <taxon>fabids</taxon>
        <taxon>Rosales</taxon>
        <taxon>Moraceae</taxon>
        <taxon>Ficeae</taxon>
        <taxon>Ficus</taxon>
    </lineage>
</organism>
<proteinExistence type="predicted"/>
<reference evidence="2" key="1">
    <citation type="submission" date="2023-07" db="EMBL/GenBank/DDBJ databases">
        <title>draft genome sequence of fig (Ficus carica).</title>
        <authorList>
            <person name="Takahashi T."/>
            <person name="Nishimura K."/>
        </authorList>
    </citation>
    <scope>NUCLEOTIDE SEQUENCE</scope>
</reference>
<gene>
    <name evidence="2" type="ORF">TIFTF001_007618</name>
</gene>
<name>A0AA88D255_FICCA</name>
<comment type="caution">
    <text evidence="2">The sequence shown here is derived from an EMBL/GenBank/DDBJ whole genome shotgun (WGS) entry which is preliminary data.</text>
</comment>
<protein>
    <submittedName>
        <fullName evidence="2">Uncharacterized protein</fullName>
    </submittedName>
</protein>
<dbReference type="Proteomes" id="UP001187192">
    <property type="component" value="Unassembled WGS sequence"/>
</dbReference>
<feature type="region of interest" description="Disordered" evidence="1">
    <location>
        <begin position="1"/>
        <end position="83"/>
    </location>
</feature>